<organism evidence="1 2">
    <name type="scientific">Rhododendron molle</name>
    <name type="common">Chinese azalea</name>
    <name type="synonym">Azalea mollis</name>
    <dbReference type="NCBI Taxonomy" id="49168"/>
    <lineage>
        <taxon>Eukaryota</taxon>
        <taxon>Viridiplantae</taxon>
        <taxon>Streptophyta</taxon>
        <taxon>Embryophyta</taxon>
        <taxon>Tracheophyta</taxon>
        <taxon>Spermatophyta</taxon>
        <taxon>Magnoliopsida</taxon>
        <taxon>eudicotyledons</taxon>
        <taxon>Gunneridae</taxon>
        <taxon>Pentapetalae</taxon>
        <taxon>asterids</taxon>
        <taxon>Ericales</taxon>
        <taxon>Ericaceae</taxon>
        <taxon>Ericoideae</taxon>
        <taxon>Rhodoreae</taxon>
        <taxon>Rhododendron</taxon>
    </lineage>
</organism>
<accession>A0ACC0NME9</accession>
<name>A0ACC0NME9_RHOML</name>
<evidence type="ECO:0000313" key="2">
    <source>
        <dbReference type="Proteomes" id="UP001062846"/>
    </source>
</evidence>
<comment type="caution">
    <text evidence="1">The sequence shown here is derived from an EMBL/GenBank/DDBJ whole genome shotgun (WGS) entry which is preliminary data.</text>
</comment>
<dbReference type="EMBL" id="CM046392">
    <property type="protein sequence ID" value="KAI8554059.1"/>
    <property type="molecule type" value="Genomic_DNA"/>
</dbReference>
<gene>
    <name evidence="1" type="ORF">RHMOL_Rhmol05G0068200</name>
</gene>
<keyword evidence="2" id="KW-1185">Reference proteome</keyword>
<protein>
    <submittedName>
        <fullName evidence="1">Uncharacterized protein</fullName>
    </submittedName>
</protein>
<dbReference type="Proteomes" id="UP001062846">
    <property type="component" value="Chromosome 5"/>
</dbReference>
<evidence type="ECO:0000313" key="1">
    <source>
        <dbReference type="EMBL" id="KAI8554059.1"/>
    </source>
</evidence>
<proteinExistence type="predicted"/>
<sequence length="199" mass="21613">MKFEAVVAISRGVKHKIQKAKVGGGLVHIRCCNNEKYWTWGLTKDSFKFIAAQADQPREDTTTRACTLIKPSQYTKDGISVVNLQVMYEGTWWSISGDVSEGEDFIILDWESLLSNQPQGAFDGNKNTNTACGVTLGDATIEGGVFFGNANIGAPIMINTTIMNDIEPLATQIQEMMRQLQTLAIGGGGSTVNMNTEVG</sequence>
<reference evidence="1" key="1">
    <citation type="submission" date="2022-02" db="EMBL/GenBank/DDBJ databases">
        <title>Plant Genome Project.</title>
        <authorList>
            <person name="Zhang R.-G."/>
        </authorList>
    </citation>
    <scope>NUCLEOTIDE SEQUENCE</scope>
    <source>
        <strain evidence="1">AT1</strain>
    </source>
</reference>